<feature type="region of interest" description="Disordered" evidence="1">
    <location>
        <begin position="239"/>
        <end position="292"/>
    </location>
</feature>
<name>A0A8H7TT80_BIOOC</name>
<evidence type="ECO:0000313" key="3">
    <source>
        <dbReference type="Proteomes" id="UP000616885"/>
    </source>
</evidence>
<gene>
    <name evidence="2" type="ORF">IM811_011024</name>
</gene>
<dbReference type="AlphaFoldDB" id="A0A8H7TT80"/>
<feature type="region of interest" description="Disordered" evidence="1">
    <location>
        <begin position="185"/>
        <end position="208"/>
    </location>
</feature>
<sequence length="324" mass="36875">MRDLEDAIDDRFVKDTFFNLDKNRKAHLKESVPKWCSYLRERKSCSPQLCDFIDFIQEHMLVVELDKRKKIDFVCTGLNKIFNDENPALIRQFSKLTGDFPPLYNQETIRRLEDLKSVPKKSYTAGSIEDKSTEKVLADCILKGNRISERSNDMPAEDVNIAGENSPTNDESIEQPAVPTKFVTSDQETSLESSASSLHITQAKENEKHSAENFNIACENNATDGKSIEQPVVSKGLLVPGKQPSIKPSSFGSLRSTLHSTQVGDNEKHSAEPNRPLHSTERASKSSSDETRRNWIVQRLSKSKKHVKKWWFKFKEFKVSIEGR</sequence>
<accession>A0A8H7TT80</accession>
<dbReference type="Proteomes" id="UP000616885">
    <property type="component" value="Unassembled WGS sequence"/>
</dbReference>
<feature type="compositionally biased region" description="Polar residues" evidence="1">
    <location>
        <begin position="246"/>
        <end position="264"/>
    </location>
</feature>
<organism evidence="2 3">
    <name type="scientific">Bionectria ochroleuca</name>
    <name type="common">Gliocladium roseum</name>
    <dbReference type="NCBI Taxonomy" id="29856"/>
    <lineage>
        <taxon>Eukaryota</taxon>
        <taxon>Fungi</taxon>
        <taxon>Dikarya</taxon>
        <taxon>Ascomycota</taxon>
        <taxon>Pezizomycotina</taxon>
        <taxon>Sordariomycetes</taxon>
        <taxon>Hypocreomycetidae</taxon>
        <taxon>Hypocreales</taxon>
        <taxon>Bionectriaceae</taxon>
        <taxon>Clonostachys</taxon>
    </lineage>
</organism>
<evidence type="ECO:0000313" key="2">
    <source>
        <dbReference type="EMBL" id="KAF9755583.1"/>
    </source>
</evidence>
<comment type="caution">
    <text evidence="2">The sequence shown here is derived from an EMBL/GenBank/DDBJ whole genome shotgun (WGS) entry which is preliminary data.</text>
</comment>
<protein>
    <submittedName>
        <fullName evidence="2">Uncharacterized protein</fullName>
    </submittedName>
</protein>
<feature type="compositionally biased region" description="Basic and acidic residues" evidence="1">
    <location>
        <begin position="278"/>
        <end position="292"/>
    </location>
</feature>
<dbReference type="EMBL" id="JADCTT010000003">
    <property type="protein sequence ID" value="KAF9755583.1"/>
    <property type="molecule type" value="Genomic_DNA"/>
</dbReference>
<proteinExistence type="predicted"/>
<reference evidence="2" key="1">
    <citation type="submission" date="2020-10" db="EMBL/GenBank/DDBJ databases">
        <title>High-Quality Genome Resource of Clonostachys rosea strain S41 by Oxford Nanopore Long-Read Sequencing.</title>
        <authorList>
            <person name="Wang H."/>
        </authorList>
    </citation>
    <scope>NUCLEOTIDE SEQUENCE</scope>
    <source>
        <strain evidence="2">S41</strain>
    </source>
</reference>
<feature type="compositionally biased region" description="Polar residues" evidence="1">
    <location>
        <begin position="185"/>
        <end position="200"/>
    </location>
</feature>
<evidence type="ECO:0000256" key="1">
    <source>
        <dbReference type="SAM" id="MobiDB-lite"/>
    </source>
</evidence>